<dbReference type="PANTHER" id="PTHR30632:SF0">
    <property type="entry name" value="SULFATE-BINDING PROTEIN"/>
    <property type="match status" value="1"/>
</dbReference>
<name>A0AA51YIS4_9EURY</name>
<dbReference type="Proteomes" id="UP001182908">
    <property type="component" value="Chromosome"/>
</dbReference>
<dbReference type="GeneID" id="84233499"/>
<dbReference type="GO" id="GO:0015689">
    <property type="term" value="P:molybdate ion transport"/>
    <property type="evidence" value="ECO:0007669"/>
    <property type="project" value="InterPro"/>
</dbReference>
<sequence>MVNKKHVIVFSLLISCVLFLGCIDSTSNSIADQDSAVSDSVNLDKQTSEEPLLVYCGAGMRKPMDEIGIMFEEEYGVPVQYNYAGSNTLLTQIELTGEGDVYMPGATYYFEVAAEKGFVDNSSKVVYHVPVIITPLDNPANINSLDDLANDDVSVVLGDPQAAAIGVLCDKMLTMKGIYNQTEENVVAKSATVNELITYVSLGQADASIVWEDLVLNNSEVNMIEIAEDDNIIKIVPIATLTTSENPELASEFVDFVVSDEGRSIFEDYGFTLYPDEKYAYLEAN</sequence>
<keyword evidence="2" id="KW-0732">Signal</keyword>
<dbReference type="Gene3D" id="3.40.190.10">
    <property type="entry name" value="Periplasmic binding protein-like II"/>
    <property type="match status" value="2"/>
</dbReference>
<dbReference type="GO" id="GO:0046872">
    <property type="term" value="F:metal ion binding"/>
    <property type="evidence" value="ECO:0007669"/>
    <property type="project" value="UniProtKB-KW"/>
</dbReference>
<evidence type="ECO:0000256" key="2">
    <source>
        <dbReference type="ARBA" id="ARBA00022729"/>
    </source>
</evidence>
<accession>A0AA51YIS4</accession>
<organism evidence="3 4">
    <name type="scientific">Methanolobus sediminis</name>
    <dbReference type="NCBI Taxonomy" id="3072978"/>
    <lineage>
        <taxon>Archaea</taxon>
        <taxon>Methanobacteriati</taxon>
        <taxon>Methanobacteriota</taxon>
        <taxon>Stenosarchaea group</taxon>
        <taxon>Methanomicrobia</taxon>
        <taxon>Methanosarcinales</taxon>
        <taxon>Methanosarcinaceae</taxon>
        <taxon>Methanolobus</taxon>
    </lineage>
</organism>
<dbReference type="InterPro" id="IPR050682">
    <property type="entry name" value="ModA/WtpA"/>
</dbReference>
<dbReference type="InterPro" id="IPR005950">
    <property type="entry name" value="ModA"/>
</dbReference>
<dbReference type="AlphaFoldDB" id="A0AA51YIS4"/>
<evidence type="ECO:0000256" key="1">
    <source>
        <dbReference type="ARBA" id="ARBA00022723"/>
    </source>
</evidence>
<evidence type="ECO:0000313" key="3">
    <source>
        <dbReference type="EMBL" id="WMW24835.1"/>
    </source>
</evidence>
<dbReference type="RefSeq" id="WP_309310641.1">
    <property type="nucleotide sequence ID" value="NZ_CP133592.1"/>
</dbReference>
<protein>
    <submittedName>
        <fullName evidence="3">Molybdate ABC transporter substrate-binding protein</fullName>
    </submittedName>
</protein>
<reference evidence="3 4" key="1">
    <citation type="submission" date="2023-08" db="EMBL/GenBank/DDBJ databases">
        <title>Methanolobus mangrovi sp. nov. and Methanolobus sediminis sp. nov, two novel methylotrophic methanogens isolated from mangrove sediments in China.</title>
        <authorList>
            <person name="Zhou J."/>
        </authorList>
    </citation>
    <scope>NUCLEOTIDE SEQUENCE [LARGE SCALE GENOMIC DNA]</scope>
    <source>
        <strain evidence="3 4">FTZ6</strain>
    </source>
</reference>
<dbReference type="NCBIfam" id="TIGR01256">
    <property type="entry name" value="modA"/>
    <property type="match status" value="1"/>
</dbReference>
<dbReference type="CDD" id="cd13517">
    <property type="entry name" value="PBP2_ModA3_like"/>
    <property type="match status" value="1"/>
</dbReference>
<dbReference type="EMBL" id="CP133592">
    <property type="protein sequence ID" value="WMW24835.1"/>
    <property type="molecule type" value="Genomic_DNA"/>
</dbReference>
<keyword evidence="4" id="KW-1185">Reference proteome</keyword>
<dbReference type="PANTHER" id="PTHR30632">
    <property type="entry name" value="MOLYBDATE-BINDING PERIPLASMIC PROTEIN"/>
    <property type="match status" value="1"/>
</dbReference>
<proteinExistence type="predicted"/>
<dbReference type="GO" id="GO:0030973">
    <property type="term" value="F:molybdate ion binding"/>
    <property type="evidence" value="ECO:0007669"/>
    <property type="project" value="TreeGrafter"/>
</dbReference>
<evidence type="ECO:0000313" key="4">
    <source>
        <dbReference type="Proteomes" id="UP001182908"/>
    </source>
</evidence>
<keyword evidence="1" id="KW-0479">Metal-binding</keyword>
<dbReference type="SUPFAM" id="SSF53850">
    <property type="entry name" value="Periplasmic binding protein-like II"/>
    <property type="match status" value="1"/>
</dbReference>
<dbReference type="PIRSF" id="PIRSF004846">
    <property type="entry name" value="ModA"/>
    <property type="match status" value="1"/>
</dbReference>
<gene>
    <name evidence="3" type="primary">modA</name>
    <name evidence="3" type="ORF">RE474_12240</name>
</gene>
<dbReference type="PROSITE" id="PS51257">
    <property type="entry name" value="PROKAR_LIPOPROTEIN"/>
    <property type="match status" value="1"/>
</dbReference>
<dbReference type="Pfam" id="PF13531">
    <property type="entry name" value="SBP_bac_11"/>
    <property type="match status" value="1"/>
</dbReference>
<dbReference type="KEGG" id="mseb:RE474_12240"/>